<dbReference type="AlphaFoldDB" id="A0A9X8N9U7"/>
<name>A0A9X8N9U7_9ACTN</name>
<accession>A0A9X8N9U7</accession>
<dbReference type="EMBL" id="FRBK01000058">
    <property type="protein sequence ID" value="SHN35500.1"/>
    <property type="molecule type" value="Genomic_DNA"/>
</dbReference>
<evidence type="ECO:0000313" key="2">
    <source>
        <dbReference type="EMBL" id="SHN35500.1"/>
    </source>
</evidence>
<feature type="region of interest" description="Disordered" evidence="1">
    <location>
        <begin position="111"/>
        <end position="143"/>
    </location>
</feature>
<feature type="region of interest" description="Disordered" evidence="1">
    <location>
        <begin position="185"/>
        <end position="212"/>
    </location>
</feature>
<sequence>MSRRHATGDTCPTTRQSLVSPGRRRSWRARSQITPCIASLLGPTVTVEVASRFAAPATRHAFVTLSDLDMLIRAPETGGSAKALGAVARTMSRHRLALDQRPRRLLQGARRRLASASPPPRLQDSRPRPPALGPRPRSHPRTIDCLTGPTLVIRVARGLDAAVCPPHDRFSVRLQWRSVRRSSTSNKYSSVSLPDSSTASSMTSSRLSTRAAASSVAPTSSMAMLTASVRSKLVGWLRLSHSSRVRSTARRCASLSCLGKLMWACCQPRPVTAMYLPGSFPCPGRSMLSLLGQLLLARRALTSRACFASERLT</sequence>
<evidence type="ECO:0000256" key="1">
    <source>
        <dbReference type="SAM" id="MobiDB-lite"/>
    </source>
</evidence>
<comment type="caution">
    <text evidence="2">The sequence shown here is derived from an EMBL/GenBank/DDBJ whole genome shotgun (WGS) entry which is preliminary data.</text>
</comment>
<proteinExistence type="predicted"/>
<evidence type="ECO:0000313" key="3">
    <source>
        <dbReference type="Proteomes" id="UP000184388"/>
    </source>
</evidence>
<feature type="compositionally biased region" description="Polar residues" evidence="1">
    <location>
        <begin position="10"/>
        <end position="19"/>
    </location>
</feature>
<feature type="compositionally biased region" description="Low complexity" evidence="1">
    <location>
        <begin position="196"/>
        <end position="212"/>
    </location>
</feature>
<organism evidence="2 3">
    <name type="scientific">Streptomyces yunnanensis</name>
    <dbReference type="NCBI Taxonomy" id="156453"/>
    <lineage>
        <taxon>Bacteria</taxon>
        <taxon>Bacillati</taxon>
        <taxon>Actinomycetota</taxon>
        <taxon>Actinomycetes</taxon>
        <taxon>Kitasatosporales</taxon>
        <taxon>Streptomycetaceae</taxon>
        <taxon>Streptomyces</taxon>
    </lineage>
</organism>
<dbReference type="Proteomes" id="UP000184388">
    <property type="component" value="Unassembled WGS sequence"/>
</dbReference>
<protein>
    <submittedName>
        <fullName evidence="2">Uncharacterized protein</fullName>
    </submittedName>
</protein>
<feature type="region of interest" description="Disordered" evidence="1">
    <location>
        <begin position="1"/>
        <end position="25"/>
    </location>
</feature>
<gene>
    <name evidence="2" type="ORF">SAMN05216268_1583</name>
</gene>
<reference evidence="3" key="1">
    <citation type="submission" date="2016-11" db="EMBL/GenBank/DDBJ databases">
        <authorList>
            <person name="Jaros S."/>
            <person name="Januszkiewicz K."/>
            <person name="Wedrychowicz H."/>
        </authorList>
    </citation>
    <scope>NUCLEOTIDE SEQUENCE [LARGE SCALE GENOMIC DNA]</scope>
    <source>
        <strain evidence="3">CGMCC 4.3555</strain>
    </source>
</reference>
<feature type="compositionally biased region" description="Polar residues" evidence="1">
    <location>
        <begin position="185"/>
        <end position="195"/>
    </location>
</feature>